<evidence type="ECO:0000313" key="4">
    <source>
        <dbReference type="EMBL" id="NYI91356.1"/>
    </source>
</evidence>
<dbReference type="InterPro" id="IPR027383">
    <property type="entry name" value="Znf_put"/>
</dbReference>
<keyword evidence="2" id="KW-0812">Transmembrane</keyword>
<comment type="caution">
    <text evidence="4">The sequence shown here is derived from an EMBL/GenBank/DDBJ whole genome shotgun (WGS) entry which is preliminary data.</text>
</comment>
<feature type="compositionally biased region" description="Basic residues" evidence="1">
    <location>
        <begin position="227"/>
        <end position="242"/>
    </location>
</feature>
<protein>
    <submittedName>
        <fullName evidence="4">Putative anti-sigma-YlaC factor YlaD</fullName>
    </submittedName>
</protein>
<evidence type="ECO:0000313" key="5">
    <source>
        <dbReference type="Proteomes" id="UP000549616"/>
    </source>
</evidence>
<accession>A0A853BAB8</accession>
<feature type="region of interest" description="Disordered" evidence="1">
    <location>
        <begin position="196"/>
        <end position="242"/>
    </location>
</feature>
<evidence type="ECO:0000256" key="2">
    <source>
        <dbReference type="SAM" id="Phobius"/>
    </source>
</evidence>
<keyword evidence="2" id="KW-1133">Transmembrane helix</keyword>
<evidence type="ECO:0000256" key="1">
    <source>
        <dbReference type="SAM" id="MobiDB-lite"/>
    </source>
</evidence>
<dbReference type="AlphaFoldDB" id="A0A853BAB8"/>
<feature type="domain" description="Putative zinc-finger" evidence="3">
    <location>
        <begin position="3"/>
        <end position="37"/>
    </location>
</feature>
<reference evidence="4 5" key="1">
    <citation type="submission" date="2020-07" db="EMBL/GenBank/DDBJ databases">
        <title>Sequencing the genomes of 1000 actinobacteria strains.</title>
        <authorList>
            <person name="Klenk H.-P."/>
        </authorList>
    </citation>
    <scope>NUCLEOTIDE SEQUENCE [LARGE SCALE GENOMIC DNA]</scope>
    <source>
        <strain evidence="4 5">DSM 104006</strain>
    </source>
</reference>
<name>A0A853BAB8_9PSEU</name>
<sequence>MRCETAREALSARIDGEPEPVPPETTDRHLTTCAGCRSYYANAQRLRRRMTVRSAPDVPDLTEVLLDRIPAPTGERWGTRIALALVAIAQLTLSAAQLFGVATGMPGMSGAMVGHLSHETTAWNAAIGLGLLWAALRPRAAIGQLPVLSGFVLVLAALSTADVVSGAVTAGRLASHGLVLAGLALLFVVRRRHTAGDGHPGTADSLRPGEHVDAGSSAAEPAAERHRPQRRRRRPTGHRRAA</sequence>
<gene>
    <name evidence="4" type="ORF">HNR02_004679</name>
</gene>
<evidence type="ECO:0000259" key="3">
    <source>
        <dbReference type="Pfam" id="PF13490"/>
    </source>
</evidence>
<feature type="region of interest" description="Disordered" evidence="1">
    <location>
        <begin position="1"/>
        <end position="27"/>
    </location>
</feature>
<feature type="transmembrane region" description="Helical" evidence="2">
    <location>
        <begin position="81"/>
        <end position="100"/>
    </location>
</feature>
<keyword evidence="2" id="KW-0472">Membrane</keyword>
<dbReference type="Pfam" id="PF13490">
    <property type="entry name" value="zf-HC2"/>
    <property type="match status" value="1"/>
</dbReference>
<keyword evidence="5" id="KW-1185">Reference proteome</keyword>
<dbReference type="EMBL" id="JACCFK010000001">
    <property type="protein sequence ID" value="NYI91356.1"/>
    <property type="molecule type" value="Genomic_DNA"/>
</dbReference>
<organism evidence="4 5">
    <name type="scientific">Amycolatopsis endophytica</name>
    <dbReference type="NCBI Taxonomy" id="860233"/>
    <lineage>
        <taxon>Bacteria</taxon>
        <taxon>Bacillati</taxon>
        <taxon>Actinomycetota</taxon>
        <taxon>Actinomycetes</taxon>
        <taxon>Pseudonocardiales</taxon>
        <taxon>Pseudonocardiaceae</taxon>
        <taxon>Amycolatopsis</taxon>
    </lineage>
</organism>
<feature type="transmembrane region" description="Helical" evidence="2">
    <location>
        <begin position="173"/>
        <end position="189"/>
    </location>
</feature>
<dbReference type="RefSeq" id="WP_179775255.1">
    <property type="nucleotide sequence ID" value="NZ_JACCFK010000001.1"/>
</dbReference>
<feature type="transmembrane region" description="Helical" evidence="2">
    <location>
        <begin position="148"/>
        <end position="167"/>
    </location>
</feature>
<dbReference type="Proteomes" id="UP000549616">
    <property type="component" value="Unassembled WGS sequence"/>
</dbReference>
<feature type="transmembrane region" description="Helical" evidence="2">
    <location>
        <begin position="120"/>
        <end position="136"/>
    </location>
</feature>
<proteinExistence type="predicted"/>